<name>A0A1B6M649_9HEMI</name>
<dbReference type="Pfam" id="PF12777">
    <property type="entry name" value="MT"/>
    <property type="match status" value="1"/>
</dbReference>
<protein>
    <recommendedName>
        <fullName evidence="2">Dynein heavy chain coiled coil stalk domain-containing protein</fullName>
    </recommendedName>
</protein>
<evidence type="ECO:0000256" key="1">
    <source>
        <dbReference type="SAM" id="Coils"/>
    </source>
</evidence>
<feature type="coiled-coil region" evidence="1">
    <location>
        <begin position="155"/>
        <end position="203"/>
    </location>
</feature>
<keyword evidence="1" id="KW-0175">Coiled coil</keyword>
<dbReference type="GO" id="GO:0045505">
    <property type="term" value="F:dynein intermediate chain binding"/>
    <property type="evidence" value="ECO:0007669"/>
    <property type="project" value="InterPro"/>
</dbReference>
<evidence type="ECO:0000259" key="2">
    <source>
        <dbReference type="Pfam" id="PF12777"/>
    </source>
</evidence>
<dbReference type="PANTHER" id="PTHR22878">
    <property type="entry name" value="DYNEIN HEAVY CHAIN 6, AXONEMAL-LIKE-RELATED"/>
    <property type="match status" value="1"/>
</dbReference>
<dbReference type="GO" id="GO:0030286">
    <property type="term" value="C:dynein complex"/>
    <property type="evidence" value="ECO:0007669"/>
    <property type="project" value="InterPro"/>
</dbReference>
<dbReference type="PANTHER" id="PTHR22878:SF63">
    <property type="entry name" value="DYNEIN AXONEMAL HEAVY CHAIN 10"/>
    <property type="match status" value="1"/>
</dbReference>
<organism evidence="3">
    <name type="scientific">Graphocephala atropunctata</name>
    <dbReference type="NCBI Taxonomy" id="36148"/>
    <lineage>
        <taxon>Eukaryota</taxon>
        <taxon>Metazoa</taxon>
        <taxon>Ecdysozoa</taxon>
        <taxon>Arthropoda</taxon>
        <taxon>Hexapoda</taxon>
        <taxon>Insecta</taxon>
        <taxon>Pterygota</taxon>
        <taxon>Neoptera</taxon>
        <taxon>Paraneoptera</taxon>
        <taxon>Hemiptera</taxon>
        <taxon>Auchenorrhyncha</taxon>
        <taxon>Membracoidea</taxon>
        <taxon>Cicadellidae</taxon>
        <taxon>Cicadellinae</taxon>
        <taxon>Cicadellini</taxon>
        <taxon>Graphocephala</taxon>
    </lineage>
</organism>
<gene>
    <name evidence="3" type="ORF">g.53550</name>
</gene>
<dbReference type="Gene3D" id="1.20.920.20">
    <property type="match status" value="1"/>
</dbReference>
<accession>A0A1B6M649</accession>
<sequence>KSKEIEIQSKEIAVEKGEADAELQEALPVLDAAKEALSRLEKADITEIRSFATPPEPVMVVCECVAIIRGLKDTSWKSAKGMMTDPNFLTRLKEMKCENVTQKQQQAVKTLMKNCKKLEDMESISKAGFGLLQFVKAVLGFCAIYKEVKPKIERVAQLEKEFNTAKKYLDNLNKQIEKVEKTLSELNERYVVAMTERQQIQEETDIMQRRLIAADKLISGLSSESQRWSVELE</sequence>
<feature type="non-terminal residue" evidence="3">
    <location>
        <position position="1"/>
    </location>
</feature>
<feature type="domain" description="Dynein heavy chain coiled coil stalk" evidence="2">
    <location>
        <begin position="4"/>
        <end position="229"/>
    </location>
</feature>
<dbReference type="GO" id="GO:0007018">
    <property type="term" value="P:microtubule-based movement"/>
    <property type="evidence" value="ECO:0007669"/>
    <property type="project" value="InterPro"/>
</dbReference>
<dbReference type="SUPFAM" id="SSF57997">
    <property type="entry name" value="Tropomyosin"/>
    <property type="match status" value="1"/>
</dbReference>
<feature type="non-terminal residue" evidence="3">
    <location>
        <position position="233"/>
    </location>
</feature>
<dbReference type="InterPro" id="IPR024743">
    <property type="entry name" value="Dynein_HC_stalk"/>
</dbReference>
<dbReference type="AlphaFoldDB" id="A0A1B6M649"/>
<evidence type="ECO:0000313" key="3">
    <source>
        <dbReference type="EMBL" id="JAT31364.1"/>
    </source>
</evidence>
<dbReference type="EMBL" id="GEBQ01008613">
    <property type="protein sequence ID" value="JAT31364.1"/>
    <property type="molecule type" value="Transcribed_RNA"/>
</dbReference>
<proteinExistence type="predicted"/>
<dbReference type="InterPro" id="IPR026983">
    <property type="entry name" value="DHC"/>
</dbReference>
<reference evidence="3" key="1">
    <citation type="submission" date="2015-11" db="EMBL/GenBank/DDBJ databases">
        <title>De novo transcriptome assembly of four potential Pierce s Disease insect vectors from Arizona vineyards.</title>
        <authorList>
            <person name="Tassone E.E."/>
        </authorList>
    </citation>
    <scope>NUCLEOTIDE SEQUENCE</scope>
</reference>
<dbReference type="GO" id="GO:0051959">
    <property type="term" value="F:dynein light intermediate chain binding"/>
    <property type="evidence" value="ECO:0007669"/>
    <property type="project" value="InterPro"/>
</dbReference>